<gene>
    <name evidence="2" type="ORF">AFUS01_LOCUS17306</name>
</gene>
<dbReference type="Proteomes" id="UP000708208">
    <property type="component" value="Unassembled WGS sequence"/>
</dbReference>
<reference evidence="2" key="1">
    <citation type="submission" date="2021-06" db="EMBL/GenBank/DDBJ databases">
        <authorList>
            <person name="Hodson N. C."/>
            <person name="Mongue J. A."/>
            <person name="Jaron S. K."/>
        </authorList>
    </citation>
    <scope>NUCLEOTIDE SEQUENCE</scope>
</reference>
<dbReference type="EMBL" id="CAJVCH010164965">
    <property type="protein sequence ID" value="CAG7728536.1"/>
    <property type="molecule type" value="Genomic_DNA"/>
</dbReference>
<evidence type="ECO:0000313" key="2">
    <source>
        <dbReference type="EMBL" id="CAG7728536.1"/>
    </source>
</evidence>
<dbReference type="AlphaFoldDB" id="A0A8J2K5M7"/>
<name>A0A8J2K5M7_9HEXA</name>
<keyword evidence="3" id="KW-1185">Reference proteome</keyword>
<proteinExistence type="predicted"/>
<sequence length="80" mass="9421">MNTVFILLWAAFSQTFRAVAGNKTQEYWRSQIIKNLEVLSKYNLDFFSLAKRSGRDVQDWVSKEIRVDETQKFVNCSQPQ</sequence>
<feature type="chain" id="PRO_5035214221" description="Secreted protein" evidence="1">
    <location>
        <begin position="22"/>
        <end position="80"/>
    </location>
</feature>
<feature type="signal peptide" evidence="1">
    <location>
        <begin position="1"/>
        <end position="21"/>
    </location>
</feature>
<protein>
    <recommendedName>
        <fullName evidence="4">Secreted protein</fullName>
    </recommendedName>
</protein>
<evidence type="ECO:0000256" key="1">
    <source>
        <dbReference type="SAM" id="SignalP"/>
    </source>
</evidence>
<evidence type="ECO:0000313" key="3">
    <source>
        <dbReference type="Proteomes" id="UP000708208"/>
    </source>
</evidence>
<evidence type="ECO:0008006" key="4">
    <source>
        <dbReference type="Google" id="ProtNLM"/>
    </source>
</evidence>
<accession>A0A8J2K5M7</accession>
<organism evidence="2 3">
    <name type="scientific">Allacma fusca</name>
    <dbReference type="NCBI Taxonomy" id="39272"/>
    <lineage>
        <taxon>Eukaryota</taxon>
        <taxon>Metazoa</taxon>
        <taxon>Ecdysozoa</taxon>
        <taxon>Arthropoda</taxon>
        <taxon>Hexapoda</taxon>
        <taxon>Collembola</taxon>
        <taxon>Symphypleona</taxon>
        <taxon>Sminthuridae</taxon>
        <taxon>Allacma</taxon>
    </lineage>
</organism>
<comment type="caution">
    <text evidence="2">The sequence shown here is derived from an EMBL/GenBank/DDBJ whole genome shotgun (WGS) entry which is preliminary data.</text>
</comment>
<keyword evidence="1" id="KW-0732">Signal</keyword>